<evidence type="ECO:0000313" key="2">
    <source>
        <dbReference type="Proteomes" id="UP000410984"/>
    </source>
</evidence>
<dbReference type="EMBL" id="CABFPH010000016">
    <property type="protein sequence ID" value="VUD71089.1"/>
    <property type="molecule type" value="Genomic_DNA"/>
</dbReference>
<protein>
    <submittedName>
        <fullName evidence="1">Uncharacterized protein</fullName>
    </submittedName>
</protein>
<gene>
    <name evidence="1" type="ORF">MET9862_01663</name>
</gene>
<dbReference type="Proteomes" id="UP000410984">
    <property type="component" value="Unassembled WGS sequence"/>
</dbReference>
<dbReference type="AlphaFoldDB" id="A0A509ECA1"/>
<organism evidence="1 2">
    <name type="scientific">Methylobacterium symbioticum</name>
    <dbReference type="NCBI Taxonomy" id="2584084"/>
    <lineage>
        <taxon>Bacteria</taxon>
        <taxon>Pseudomonadati</taxon>
        <taxon>Pseudomonadota</taxon>
        <taxon>Alphaproteobacteria</taxon>
        <taxon>Hyphomicrobiales</taxon>
        <taxon>Methylobacteriaceae</taxon>
        <taxon>Methylobacterium</taxon>
    </lineage>
</organism>
<name>A0A509ECA1_9HYPH</name>
<sequence>MSIFQIRQKSSGAVLWTGSADDEQTALDAMAREAGYRDFSALPDTLRASGIEAAKLDLIS</sequence>
<dbReference type="RefSeq" id="WP_142582555.1">
    <property type="nucleotide sequence ID" value="NZ_CABFPH010000016.1"/>
</dbReference>
<reference evidence="1 2" key="1">
    <citation type="submission" date="2019-06" db="EMBL/GenBank/DDBJ databases">
        <authorList>
            <person name="Rodrigo-Torres L."/>
            <person name="Arahal R. D."/>
            <person name="Lucena T."/>
        </authorList>
    </citation>
    <scope>NUCLEOTIDE SEQUENCE [LARGE SCALE GENOMIC DNA]</scope>
    <source>
        <strain evidence="1 2">SB0023/3</strain>
    </source>
</reference>
<evidence type="ECO:0000313" key="1">
    <source>
        <dbReference type="EMBL" id="VUD71089.1"/>
    </source>
</evidence>
<dbReference type="OrthoDB" id="7999298at2"/>
<keyword evidence="2" id="KW-1185">Reference proteome</keyword>
<accession>A0A509ECA1</accession>
<proteinExistence type="predicted"/>